<feature type="domain" description="HTH cro/C1-type" evidence="3">
    <location>
        <begin position="42"/>
        <end position="97"/>
    </location>
</feature>
<accession>A0A6J4UWR9</accession>
<evidence type="ECO:0000256" key="1">
    <source>
        <dbReference type="ARBA" id="ARBA00023125"/>
    </source>
</evidence>
<evidence type="ECO:0000313" key="4">
    <source>
        <dbReference type="EMBL" id="CAA9558940.1"/>
    </source>
</evidence>
<dbReference type="Gene3D" id="1.10.260.40">
    <property type="entry name" value="lambda repressor-like DNA-binding domains"/>
    <property type="match status" value="1"/>
</dbReference>
<reference evidence="4" key="1">
    <citation type="submission" date="2020-02" db="EMBL/GenBank/DDBJ databases">
        <authorList>
            <person name="Meier V. D."/>
        </authorList>
    </citation>
    <scope>NUCLEOTIDE SEQUENCE</scope>
    <source>
        <strain evidence="4">AVDCRST_MAG49</strain>
    </source>
</reference>
<dbReference type="SUPFAM" id="SSF47413">
    <property type="entry name" value="lambda repressor-like DNA-binding domains"/>
    <property type="match status" value="1"/>
</dbReference>
<dbReference type="PROSITE" id="PS50943">
    <property type="entry name" value="HTH_CROC1"/>
    <property type="match status" value="1"/>
</dbReference>
<dbReference type="Pfam" id="PF01381">
    <property type="entry name" value="HTH_3"/>
    <property type="match status" value="1"/>
</dbReference>
<evidence type="ECO:0000256" key="2">
    <source>
        <dbReference type="SAM" id="MobiDB-lite"/>
    </source>
</evidence>
<gene>
    <name evidence="4" type="ORF">AVDCRST_MAG49-2377</name>
</gene>
<dbReference type="SMART" id="SM00530">
    <property type="entry name" value="HTH_XRE"/>
    <property type="match status" value="1"/>
</dbReference>
<dbReference type="CDD" id="cd00093">
    <property type="entry name" value="HTH_XRE"/>
    <property type="match status" value="1"/>
</dbReference>
<dbReference type="PANTHER" id="PTHR46797:SF1">
    <property type="entry name" value="METHYLPHOSPHONATE SYNTHASE"/>
    <property type="match status" value="1"/>
</dbReference>
<dbReference type="GO" id="GO:0005829">
    <property type="term" value="C:cytosol"/>
    <property type="evidence" value="ECO:0007669"/>
    <property type="project" value="TreeGrafter"/>
</dbReference>
<feature type="compositionally biased region" description="Low complexity" evidence="2">
    <location>
        <begin position="1"/>
        <end position="16"/>
    </location>
</feature>
<dbReference type="InterPro" id="IPR001387">
    <property type="entry name" value="Cro/C1-type_HTH"/>
</dbReference>
<protein>
    <recommendedName>
        <fullName evidence="3">HTH cro/C1-type domain-containing protein</fullName>
    </recommendedName>
</protein>
<dbReference type="AlphaFoldDB" id="A0A6J4UWR9"/>
<evidence type="ECO:0000259" key="3">
    <source>
        <dbReference type="PROSITE" id="PS50943"/>
    </source>
</evidence>
<dbReference type="EMBL" id="CADCWG010000156">
    <property type="protein sequence ID" value="CAA9558940.1"/>
    <property type="molecule type" value="Genomic_DNA"/>
</dbReference>
<dbReference type="InterPro" id="IPR010982">
    <property type="entry name" value="Lambda_DNA-bd_dom_sf"/>
</dbReference>
<name>A0A6J4UWR9_9BACT</name>
<dbReference type="PANTHER" id="PTHR46797">
    <property type="entry name" value="HTH-TYPE TRANSCRIPTIONAL REGULATOR"/>
    <property type="match status" value="1"/>
</dbReference>
<dbReference type="InterPro" id="IPR050807">
    <property type="entry name" value="TransReg_Diox_bact_type"/>
</dbReference>
<feature type="region of interest" description="Disordered" evidence="2">
    <location>
        <begin position="1"/>
        <end position="34"/>
    </location>
</feature>
<dbReference type="GO" id="GO:0003700">
    <property type="term" value="F:DNA-binding transcription factor activity"/>
    <property type="evidence" value="ECO:0007669"/>
    <property type="project" value="TreeGrafter"/>
</dbReference>
<sequence>MAAPAARITTTAPTRTGQPNRVGKAPREERKTVAPTRLGSWIKATRSSQGVSQRSLADRSGVSRSYLCDIERGRGAQPSVATLDKLAAALGASRADLLRAAGLLEAPGRRADAGELRLLGLYRDLSPDARAQVERFVRFLHHEEHHRVQTALPDHAAEPQILPLVSSGAVAAGPTLFDLEYRDATGDADGDHRRATAD</sequence>
<organism evidence="4">
    <name type="scientific">uncultured Thermomicrobiales bacterium</name>
    <dbReference type="NCBI Taxonomy" id="1645740"/>
    <lineage>
        <taxon>Bacteria</taxon>
        <taxon>Pseudomonadati</taxon>
        <taxon>Thermomicrobiota</taxon>
        <taxon>Thermomicrobia</taxon>
        <taxon>Thermomicrobiales</taxon>
        <taxon>environmental samples</taxon>
    </lineage>
</organism>
<proteinExistence type="predicted"/>
<keyword evidence="1" id="KW-0238">DNA-binding</keyword>
<dbReference type="GO" id="GO:0003677">
    <property type="term" value="F:DNA binding"/>
    <property type="evidence" value="ECO:0007669"/>
    <property type="project" value="UniProtKB-KW"/>
</dbReference>